<gene>
    <name evidence="1" type="ORF">BIV57_17235</name>
</gene>
<dbReference type="OrthoDB" id="163636at2"/>
<sequence>MTVHINGEPTELPDDITLADAIARVTAAREGLAAAVNSTVVPRSAWPTTHLATGDRLELLTAVQGG</sequence>
<dbReference type="EMBL" id="MLCF01000105">
    <property type="protein sequence ID" value="OIV36237.1"/>
    <property type="molecule type" value="Genomic_DNA"/>
</dbReference>
<evidence type="ECO:0000313" key="2">
    <source>
        <dbReference type="Proteomes" id="UP000243342"/>
    </source>
</evidence>
<dbReference type="InterPro" id="IPR010035">
    <property type="entry name" value="Thi_S"/>
</dbReference>
<dbReference type="SUPFAM" id="SSF54285">
    <property type="entry name" value="MoaD/ThiS"/>
    <property type="match status" value="1"/>
</dbReference>
<dbReference type="InterPro" id="IPR012675">
    <property type="entry name" value="Beta-grasp_dom_sf"/>
</dbReference>
<reference evidence="1 2" key="1">
    <citation type="submission" date="2016-10" db="EMBL/GenBank/DDBJ databases">
        <title>Genome sequence of Streptomyces gilvigriseus MUSC 26.</title>
        <authorList>
            <person name="Lee L.-H."/>
            <person name="Ser H.-L."/>
        </authorList>
    </citation>
    <scope>NUCLEOTIDE SEQUENCE [LARGE SCALE GENOMIC DNA]</scope>
    <source>
        <strain evidence="1 2">MUSC 26</strain>
    </source>
</reference>
<dbReference type="Pfam" id="PF02597">
    <property type="entry name" value="ThiS"/>
    <property type="match status" value="1"/>
</dbReference>
<dbReference type="AlphaFoldDB" id="A0A1J7BCC0"/>
<dbReference type="InterPro" id="IPR016155">
    <property type="entry name" value="Mopterin_synth/thiamin_S_b"/>
</dbReference>
<comment type="caution">
    <text evidence="1">The sequence shown here is derived from an EMBL/GenBank/DDBJ whole genome shotgun (WGS) entry which is preliminary data.</text>
</comment>
<dbReference type="InterPro" id="IPR003749">
    <property type="entry name" value="ThiS/MoaD-like"/>
</dbReference>
<organism evidence="1 2">
    <name type="scientific">Mangrovactinospora gilvigrisea</name>
    <dbReference type="NCBI Taxonomy" id="1428644"/>
    <lineage>
        <taxon>Bacteria</taxon>
        <taxon>Bacillati</taxon>
        <taxon>Actinomycetota</taxon>
        <taxon>Actinomycetes</taxon>
        <taxon>Kitasatosporales</taxon>
        <taxon>Streptomycetaceae</taxon>
        <taxon>Mangrovactinospora</taxon>
    </lineage>
</organism>
<proteinExistence type="predicted"/>
<dbReference type="Proteomes" id="UP000243342">
    <property type="component" value="Unassembled WGS sequence"/>
</dbReference>
<accession>A0A1J7BCC0</accession>
<dbReference type="Gene3D" id="3.10.20.30">
    <property type="match status" value="1"/>
</dbReference>
<dbReference type="NCBIfam" id="TIGR01683">
    <property type="entry name" value="thiS"/>
    <property type="match status" value="1"/>
</dbReference>
<evidence type="ECO:0000313" key="1">
    <source>
        <dbReference type="EMBL" id="OIV36237.1"/>
    </source>
</evidence>
<dbReference type="PANTHER" id="PTHR34472:SF1">
    <property type="entry name" value="SULFUR CARRIER PROTEIN THIS"/>
    <property type="match status" value="1"/>
</dbReference>
<dbReference type="RefSeq" id="WP_071657785.1">
    <property type="nucleotide sequence ID" value="NZ_MLCF01000105.1"/>
</dbReference>
<name>A0A1J7BCC0_9ACTN</name>
<keyword evidence="2" id="KW-1185">Reference proteome</keyword>
<dbReference type="CDD" id="cd00565">
    <property type="entry name" value="Ubl_ThiS"/>
    <property type="match status" value="1"/>
</dbReference>
<dbReference type="PANTHER" id="PTHR34472">
    <property type="entry name" value="SULFUR CARRIER PROTEIN THIS"/>
    <property type="match status" value="1"/>
</dbReference>
<protein>
    <submittedName>
        <fullName evidence="1">Thiamine biosynthesis protein ThiS</fullName>
    </submittedName>
</protein>
<dbReference type="STRING" id="1428644.BIV57_17235"/>